<sequence>MGNCQAIDSATLVIQHPNGRADKLYSPVSANEIMRTNPGHHVALLLTTTLYSSAAAATANVNDKNTPLRITRIKLLRPSDTLALGHVYRLVASKEVMKGLWAKKQAKMKLEGVDKIEKLRSPQFETEVKHAKQRSRNNTAVSRSRGWQPSLKAISEAGS</sequence>
<dbReference type="PANTHER" id="PTHR33413:SF33">
    <property type="entry name" value="MEDIATOR OF RNA POLYMERASE II TRANSCRIPTION SUBUNIT 29"/>
    <property type="match status" value="1"/>
</dbReference>
<evidence type="ECO:0000313" key="3">
    <source>
        <dbReference type="Proteomes" id="UP001567538"/>
    </source>
</evidence>
<organism evidence="2 3">
    <name type="scientific">Salvia divinorum</name>
    <name type="common">Maria pastora</name>
    <name type="synonym">Diviner's sage</name>
    <dbReference type="NCBI Taxonomy" id="28513"/>
    <lineage>
        <taxon>Eukaryota</taxon>
        <taxon>Viridiplantae</taxon>
        <taxon>Streptophyta</taxon>
        <taxon>Embryophyta</taxon>
        <taxon>Tracheophyta</taxon>
        <taxon>Spermatophyta</taxon>
        <taxon>Magnoliopsida</taxon>
        <taxon>eudicotyledons</taxon>
        <taxon>Gunneridae</taxon>
        <taxon>Pentapetalae</taxon>
        <taxon>asterids</taxon>
        <taxon>lamiids</taxon>
        <taxon>Lamiales</taxon>
        <taxon>Lamiaceae</taxon>
        <taxon>Nepetoideae</taxon>
        <taxon>Mentheae</taxon>
        <taxon>Salviinae</taxon>
        <taxon>Salvia</taxon>
        <taxon>Salvia subgen. Calosphace</taxon>
    </lineage>
</organism>
<dbReference type="Proteomes" id="UP001567538">
    <property type="component" value="Unassembled WGS sequence"/>
</dbReference>
<dbReference type="InterPro" id="IPR025322">
    <property type="entry name" value="PADRE_dom"/>
</dbReference>
<evidence type="ECO:0000256" key="1">
    <source>
        <dbReference type="SAM" id="MobiDB-lite"/>
    </source>
</evidence>
<dbReference type="AlphaFoldDB" id="A0ABD1IEG6"/>
<feature type="compositionally biased region" description="Polar residues" evidence="1">
    <location>
        <begin position="136"/>
        <end position="147"/>
    </location>
</feature>
<keyword evidence="3" id="KW-1185">Reference proteome</keyword>
<dbReference type="Pfam" id="PF14009">
    <property type="entry name" value="PADRE"/>
    <property type="match status" value="1"/>
</dbReference>
<proteinExistence type="predicted"/>
<dbReference type="EMBL" id="JBEAFC010000002">
    <property type="protein sequence ID" value="KAL1566219.1"/>
    <property type="molecule type" value="Genomic_DNA"/>
</dbReference>
<dbReference type="PANTHER" id="PTHR33413">
    <property type="entry name" value="EXPRESSED PROTEIN"/>
    <property type="match status" value="1"/>
</dbReference>
<evidence type="ECO:0000313" key="2">
    <source>
        <dbReference type="EMBL" id="KAL1566219.1"/>
    </source>
</evidence>
<reference evidence="2 3" key="1">
    <citation type="submission" date="2024-06" db="EMBL/GenBank/DDBJ databases">
        <title>A chromosome level genome sequence of Diviner's sage (Salvia divinorum).</title>
        <authorList>
            <person name="Ford S.A."/>
            <person name="Ro D.-K."/>
            <person name="Ness R.W."/>
            <person name="Phillips M.A."/>
        </authorList>
    </citation>
    <scope>NUCLEOTIDE SEQUENCE [LARGE SCALE GENOMIC DNA]</scope>
    <source>
        <strain evidence="2">SAF-2024a</strain>
        <tissue evidence="2">Leaf</tissue>
    </source>
</reference>
<feature type="region of interest" description="Disordered" evidence="1">
    <location>
        <begin position="124"/>
        <end position="159"/>
    </location>
</feature>
<comment type="caution">
    <text evidence="2">The sequence shown here is derived from an EMBL/GenBank/DDBJ whole genome shotgun (WGS) entry which is preliminary data.</text>
</comment>
<gene>
    <name evidence="2" type="ORF">AAHA92_01852</name>
</gene>
<name>A0ABD1IEG6_SALDI</name>
<protein>
    <submittedName>
        <fullName evidence="2">Uncharacterized protein</fullName>
    </submittedName>
</protein>
<accession>A0ABD1IEG6</accession>